<keyword evidence="1" id="KW-0812">Transmembrane</keyword>
<protein>
    <recommendedName>
        <fullName evidence="4">Sulfotransferase domain-containing protein</fullName>
    </recommendedName>
</protein>
<sequence length="264" mass="30155">MRVVVASCSRTGTLGLYLAMKSLGFAPYHLAEVLHKHGIQHMRIFREAVLAQHHNYPGNRPYNKADFAKWLGDYDCLVEIPSYLGTGALEMYAEDPDTKFILIERDPGKWLKSMNNTTARAIQIGNMFPLNVLKFFDEEMYSFLELNKVLYGVWSDGTSPGSPENERALRDNYTQYTAMAKRVIPKERLLALKLDDGLGWEQICPFLGLPVPDTEYPRVRNEPETFQRAISGYLWRRARVAAFRLGALALPISVIAGYLWWALF</sequence>
<organism evidence="2 3">
    <name type="scientific">Aspergillus versicolor CBS 583.65</name>
    <dbReference type="NCBI Taxonomy" id="1036611"/>
    <lineage>
        <taxon>Eukaryota</taxon>
        <taxon>Fungi</taxon>
        <taxon>Dikarya</taxon>
        <taxon>Ascomycota</taxon>
        <taxon>Pezizomycotina</taxon>
        <taxon>Eurotiomycetes</taxon>
        <taxon>Eurotiomycetidae</taxon>
        <taxon>Eurotiales</taxon>
        <taxon>Aspergillaceae</taxon>
        <taxon>Aspergillus</taxon>
        <taxon>Aspergillus subgen. Nidulantes</taxon>
    </lineage>
</organism>
<reference evidence="3" key="1">
    <citation type="journal article" date="2017" name="Genome Biol.">
        <title>Comparative genomics reveals high biological diversity and specific adaptations in the industrially and medically important fungal genus Aspergillus.</title>
        <authorList>
            <person name="de Vries R.P."/>
            <person name="Riley R."/>
            <person name="Wiebenga A."/>
            <person name="Aguilar-Osorio G."/>
            <person name="Amillis S."/>
            <person name="Uchima C.A."/>
            <person name="Anderluh G."/>
            <person name="Asadollahi M."/>
            <person name="Askin M."/>
            <person name="Barry K."/>
            <person name="Battaglia E."/>
            <person name="Bayram O."/>
            <person name="Benocci T."/>
            <person name="Braus-Stromeyer S.A."/>
            <person name="Caldana C."/>
            <person name="Canovas D."/>
            <person name="Cerqueira G.C."/>
            <person name="Chen F."/>
            <person name="Chen W."/>
            <person name="Choi C."/>
            <person name="Clum A."/>
            <person name="Dos Santos R.A."/>
            <person name="Damasio A.R."/>
            <person name="Diallinas G."/>
            <person name="Emri T."/>
            <person name="Fekete E."/>
            <person name="Flipphi M."/>
            <person name="Freyberg S."/>
            <person name="Gallo A."/>
            <person name="Gournas C."/>
            <person name="Habgood R."/>
            <person name="Hainaut M."/>
            <person name="Harispe M.L."/>
            <person name="Henrissat B."/>
            <person name="Hilden K.S."/>
            <person name="Hope R."/>
            <person name="Hossain A."/>
            <person name="Karabika E."/>
            <person name="Karaffa L."/>
            <person name="Karanyi Z."/>
            <person name="Krasevec N."/>
            <person name="Kuo A."/>
            <person name="Kusch H."/>
            <person name="LaButti K."/>
            <person name="Lagendijk E.L."/>
            <person name="Lapidus A."/>
            <person name="Levasseur A."/>
            <person name="Lindquist E."/>
            <person name="Lipzen A."/>
            <person name="Logrieco A.F."/>
            <person name="MacCabe A."/>
            <person name="Maekelae M.R."/>
            <person name="Malavazi I."/>
            <person name="Melin P."/>
            <person name="Meyer V."/>
            <person name="Mielnichuk N."/>
            <person name="Miskei M."/>
            <person name="Molnar A.P."/>
            <person name="Mule G."/>
            <person name="Ngan C.Y."/>
            <person name="Orejas M."/>
            <person name="Orosz E."/>
            <person name="Ouedraogo J.P."/>
            <person name="Overkamp K.M."/>
            <person name="Park H.-S."/>
            <person name="Perrone G."/>
            <person name="Piumi F."/>
            <person name="Punt P.J."/>
            <person name="Ram A.F."/>
            <person name="Ramon A."/>
            <person name="Rauscher S."/>
            <person name="Record E."/>
            <person name="Riano-Pachon D.M."/>
            <person name="Robert V."/>
            <person name="Roehrig J."/>
            <person name="Ruller R."/>
            <person name="Salamov A."/>
            <person name="Salih N.S."/>
            <person name="Samson R.A."/>
            <person name="Sandor E."/>
            <person name="Sanguinetti M."/>
            <person name="Schuetze T."/>
            <person name="Sepcic K."/>
            <person name="Shelest E."/>
            <person name="Sherlock G."/>
            <person name="Sophianopoulou V."/>
            <person name="Squina F.M."/>
            <person name="Sun H."/>
            <person name="Susca A."/>
            <person name="Todd R.B."/>
            <person name="Tsang A."/>
            <person name="Unkles S.E."/>
            <person name="van de Wiele N."/>
            <person name="van Rossen-Uffink D."/>
            <person name="Oliveira J.V."/>
            <person name="Vesth T.C."/>
            <person name="Visser J."/>
            <person name="Yu J.-H."/>
            <person name="Zhou M."/>
            <person name="Andersen M.R."/>
            <person name="Archer D.B."/>
            <person name="Baker S.E."/>
            <person name="Benoit I."/>
            <person name="Brakhage A.A."/>
            <person name="Braus G.H."/>
            <person name="Fischer R."/>
            <person name="Frisvad J.C."/>
            <person name="Goldman G.H."/>
            <person name="Houbraken J."/>
            <person name="Oakley B."/>
            <person name="Pocsi I."/>
            <person name="Scazzocchio C."/>
            <person name="Seiboth B."/>
            <person name="vanKuyk P.A."/>
            <person name="Wortman J."/>
            <person name="Dyer P.S."/>
            <person name="Grigoriev I.V."/>
        </authorList>
    </citation>
    <scope>NUCLEOTIDE SEQUENCE [LARGE SCALE GENOMIC DNA]</scope>
    <source>
        <strain evidence="3">CBS 583.65</strain>
    </source>
</reference>
<dbReference type="SUPFAM" id="SSF52540">
    <property type="entry name" value="P-loop containing nucleoside triphosphate hydrolases"/>
    <property type="match status" value="1"/>
</dbReference>
<dbReference type="GeneID" id="63730772"/>
<dbReference type="Proteomes" id="UP000184073">
    <property type="component" value="Unassembled WGS sequence"/>
</dbReference>
<dbReference type="STRING" id="1036611.A0A1L9Q113"/>
<gene>
    <name evidence="2" type="ORF">ASPVEDRAFT_56833</name>
</gene>
<dbReference type="RefSeq" id="XP_040673226.1">
    <property type="nucleotide sequence ID" value="XM_040815261.1"/>
</dbReference>
<keyword evidence="1" id="KW-1133">Transmembrane helix</keyword>
<keyword evidence="3" id="KW-1185">Reference proteome</keyword>
<dbReference type="Gene3D" id="3.40.50.300">
    <property type="entry name" value="P-loop containing nucleotide triphosphate hydrolases"/>
    <property type="match status" value="1"/>
</dbReference>
<feature type="transmembrane region" description="Helical" evidence="1">
    <location>
        <begin position="241"/>
        <end position="261"/>
    </location>
</feature>
<accession>A0A1L9Q113</accession>
<evidence type="ECO:0000256" key="1">
    <source>
        <dbReference type="SAM" id="Phobius"/>
    </source>
</evidence>
<dbReference type="InterPro" id="IPR027417">
    <property type="entry name" value="P-loop_NTPase"/>
</dbReference>
<proteinExistence type="predicted"/>
<dbReference type="EMBL" id="KV878137">
    <property type="protein sequence ID" value="OJJ07464.1"/>
    <property type="molecule type" value="Genomic_DNA"/>
</dbReference>
<evidence type="ECO:0000313" key="2">
    <source>
        <dbReference type="EMBL" id="OJJ07464.1"/>
    </source>
</evidence>
<evidence type="ECO:0000313" key="3">
    <source>
        <dbReference type="Proteomes" id="UP000184073"/>
    </source>
</evidence>
<dbReference type="AlphaFoldDB" id="A0A1L9Q113"/>
<dbReference type="OrthoDB" id="408152at2759"/>
<dbReference type="InterPro" id="IPR040632">
    <property type="entry name" value="Sulfotransfer_4"/>
</dbReference>
<dbReference type="PANTHER" id="PTHR36978:SF4">
    <property type="entry name" value="P-LOOP CONTAINING NUCLEOSIDE TRIPHOSPHATE HYDROLASE PROTEIN"/>
    <property type="match status" value="1"/>
</dbReference>
<evidence type="ECO:0008006" key="4">
    <source>
        <dbReference type="Google" id="ProtNLM"/>
    </source>
</evidence>
<dbReference type="PANTHER" id="PTHR36978">
    <property type="entry name" value="P-LOOP CONTAINING NUCLEOTIDE TRIPHOSPHATE HYDROLASE"/>
    <property type="match status" value="1"/>
</dbReference>
<keyword evidence="1" id="KW-0472">Membrane</keyword>
<dbReference type="Pfam" id="PF17784">
    <property type="entry name" value="Sulfotransfer_4"/>
    <property type="match status" value="1"/>
</dbReference>
<dbReference type="VEuPathDB" id="FungiDB:ASPVEDRAFT_56833"/>
<name>A0A1L9Q113_ASPVE</name>